<name>Q6BTE6_DEBHA</name>
<gene>
    <name evidence="2" type="ordered locus">DEHA2D01276g</name>
</gene>
<feature type="domain" description="NAD(P)-binding" evidence="1">
    <location>
        <begin position="10"/>
        <end position="111"/>
    </location>
</feature>
<dbReference type="Gene3D" id="3.40.50.720">
    <property type="entry name" value="NAD(P)-binding Rossmann-like Domain"/>
    <property type="match status" value="1"/>
</dbReference>
<protein>
    <submittedName>
        <fullName evidence="2">DEHA2D01276p</fullName>
    </submittedName>
</protein>
<dbReference type="HOGENOM" id="CLU_007383_12_1_1"/>
<organism evidence="2 3">
    <name type="scientific">Debaryomyces hansenii (strain ATCC 36239 / CBS 767 / BCRC 21394 / JCM 1990 / NBRC 0083 / IGC 2968)</name>
    <name type="common">Yeast</name>
    <name type="synonym">Torulaspora hansenii</name>
    <dbReference type="NCBI Taxonomy" id="284592"/>
    <lineage>
        <taxon>Eukaryota</taxon>
        <taxon>Fungi</taxon>
        <taxon>Dikarya</taxon>
        <taxon>Ascomycota</taxon>
        <taxon>Saccharomycotina</taxon>
        <taxon>Pichiomycetes</taxon>
        <taxon>Debaryomycetaceae</taxon>
        <taxon>Debaryomyces</taxon>
    </lineage>
</organism>
<dbReference type="AlphaFoldDB" id="Q6BTE6"/>
<dbReference type="GO" id="GO:0004029">
    <property type="term" value="F:aldehyde dehydrogenase (NAD+) activity"/>
    <property type="evidence" value="ECO:0007669"/>
    <property type="project" value="TreeGrafter"/>
</dbReference>
<dbReference type="VEuPathDB" id="FungiDB:DEHA2D01276g"/>
<dbReference type="FunCoup" id="Q6BTE6">
    <property type="interactions" value="30"/>
</dbReference>
<evidence type="ECO:0000313" key="3">
    <source>
        <dbReference type="Proteomes" id="UP000000599"/>
    </source>
</evidence>
<dbReference type="OrthoDB" id="10262413at2759"/>
<sequence>MASFKVFLTGATGYIGGEVLYQLLNNKTHNFEVSALVRSQEKADILTKATNNKVIPVIGSLDSLEVIEKQVNENEIIINTANVDHVPSAKVLADTLIKKKSKTILIHTSGTSVIGDETSESKKPSTKIYYDDRSIDEINSLPLEQPHRPVDAIILDINERNPNIETVIISPSTIFGQSDGYDKIVSAQIPYLIALSVANDQAFSVYSGKYIWNRVHIKDLGDLYTLILDKLINGSKIPKGREGYYFGSYTNQNEDSITEKPTDIEHYWSDVSEAIAKNLYDRKQISKNAVAQLKPDEVVKLAEGDEFAPYYWSTNSRSRGENGIKTGWKPKYLDAKYFWDSIPEEVDYFIKNSSRK</sequence>
<dbReference type="GO" id="GO:0005737">
    <property type="term" value="C:cytoplasm"/>
    <property type="evidence" value="ECO:0007669"/>
    <property type="project" value="TreeGrafter"/>
</dbReference>
<dbReference type="InterPro" id="IPR036291">
    <property type="entry name" value="NAD(P)-bd_dom_sf"/>
</dbReference>
<dbReference type="Pfam" id="PF13460">
    <property type="entry name" value="NAD_binding_10"/>
    <property type="match status" value="1"/>
</dbReference>
<dbReference type="InterPro" id="IPR016040">
    <property type="entry name" value="NAD(P)-bd_dom"/>
</dbReference>
<dbReference type="GeneID" id="2901236"/>
<dbReference type="Proteomes" id="UP000000599">
    <property type="component" value="Chromosome D"/>
</dbReference>
<evidence type="ECO:0000259" key="1">
    <source>
        <dbReference type="Pfam" id="PF13460"/>
    </source>
</evidence>
<dbReference type="PANTHER" id="PTHR48079:SF6">
    <property type="entry name" value="NAD(P)-BINDING DOMAIN-CONTAINING PROTEIN-RELATED"/>
    <property type="match status" value="1"/>
</dbReference>
<dbReference type="EMBL" id="CR382136">
    <property type="protein sequence ID" value="CAG86652.1"/>
    <property type="molecule type" value="Genomic_DNA"/>
</dbReference>
<keyword evidence="3" id="KW-1185">Reference proteome</keyword>
<dbReference type="InParanoid" id="Q6BTE6"/>
<dbReference type="SUPFAM" id="SSF51735">
    <property type="entry name" value="NAD(P)-binding Rossmann-fold domains"/>
    <property type="match status" value="1"/>
</dbReference>
<dbReference type="OMA" id="WGERAYY"/>
<reference evidence="2 3" key="1">
    <citation type="journal article" date="2004" name="Nature">
        <title>Genome evolution in yeasts.</title>
        <authorList>
            <consortium name="Genolevures"/>
            <person name="Dujon B."/>
            <person name="Sherman D."/>
            <person name="Fischer G."/>
            <person name="Durrens P."/>
            <person name="Casaregola S."/>
            <person name="Lafontaine I."/>
            <person name="de Montigny J."/>
            <person name="Marck C."/>
            <person name="Neuveglise C."/>
            <person name="Talla E."/>
            <person name="Goffard N."/>
            <person name="Frangeul L."/>
            <person name="Aigle M."/>
            <person name="Anthouard V."/>
            <person name="Babour A."/>
            <person name="Barbe V."/>
            <person name="Barnay S."/>
            <person name="Blanchin S."/>
            <person name="Beckerich J.M."/>
            <person name="Beyne E."/>
            <person name="Bleykasten C."/>
            <person name="Boisrame A."/>
            <person name="Boyer J."/>
            <person name="Cattolico L."/>
            <person name="Confanioleri F."/>
            <person name="de Daruvar A."/>
            <person name="Despons L."/>
            <person name="Fabre E."/>
            <person name="Fairhead C."/>
            <person name="Ferry-Dumazet H."/>
            <person name="Groppi A."/>
            <person name="Hantraye F."/>
            <person name="Hennequin C."/>
            <person name="Jauniaux N."/>
            <person name="Joyet P."/>
            <person name="Kachouri R."/>
            <person name="Kerrest A."/>
            <person name="Koszul R."/>
            <person name="Lemaire M."/>
            <person name="Lesur I."/>
            <person name="Ma L."/>
            <person name="Muller H."/>
            <person name="Nicaud J.M."/>
            <person name="Nikolski M."/>
            <person name="Oztas S."/>
            <person name="Ozier-Kalogeropoulos O."/>
            <person name="Pellenz S."/>
            <person name="Potier S."/>
            <person name="Richard G.F."/>
            <person name="Straub M.L."/>
            <person name="Suleau A."/>
            <person name="Swennene D."/>
            <person name="Tekaia F."/>
            <person name="Wesolowski-Louvel M."/>
            <person name="Westhof E."/>
            <person name="Wirth B."/>
            <person name="Zeniou-Meyer M."/>
            <person name="Zivanovic I."/>
            <person name="Bolotin-Fukuhara M."/>
            <person name="Thierry A."/>
            <person name="Bouchier C."/>
            <person name="Caudron B."/>
            <person name="Scarpelli C."/>
            <person name="Gaillardin C."/>
            <person name="Weissenbach J."/>
            <person name="Wincker P."/>
            <person name="Souciet J.L."/>
        </authorList>
    </citation>
    <scope>NUCLEOTIDE SEQUENCE [LARGE SCALE GENOMIC DNA]</scope>
    <source>
        <strain evidence="3">ATCC 36239 / CBS 767 / BCRC 21394 / JCM 1990 / NBRC 0083 / IGC 2968</strain>
    </source>
</reference>
<accession>Q6BTE6</accession>
<dbReference type="STRING" id="284592.Q6BTE6"/>
<dbReference type="PANTHER" id="PTHR48079">
    <property type="entry name" value="PROTEIN YEEZ"/>
    <property type="match status" value="1"/>
</dbReference>
<dbReference type="InterPro" id="IPR051783">
    <property type="entry name" value="NAD(P)-dependent_oxidoreduct"/>
</dbReference>
<dbReference type="RefSeq" id="XP_458524.1">
    <property type="nucleotide sequence ID" value="XM_458524.1"/>
</dbReference>
<proteinExistence type="predicted"/>
<dbReference type="eggNOG" id="KOG1502">
    <property type="taxonomic scope" value="Eukaryota"/>
</dbReference>
<dbReference type="KEGG" id="dha:DEHA2D01276g"/>
<evidence type="ECO:0000313" key="2">
    <source>
        <dbReference type="EMBL" id="CAG86652.1"/>
    </source>
</evidence>